<dbReference type="Proteomes" id="UP001271274">
    <property type="component" value="Unassembled WGS sequence"/>
</dbReference>
<reference evidence="1 2" key="1">
    <citation type="journal article" date="2023" name="Microb. Genom.">
        <title>Mesoterricola silvestris gen. nov., sp. nov., Mesoterricola sediminis sp. nov., Geothrix oryzae sp. nov., Geothrix edaphica sp. nov., Geothrix rubra sp. nov., and Geothrix limicola sp. nov., six novel members of Acidobacteriota isolated from soils.</title>
        <authorList>
            <person name="Weisberg A.J."/>
            <person name="Pearce E."/>
            <person name="Kramer C.G."/>
            <person name="Chang J.H."/>
            <person name="Clarke C.R."/>
        </authorList>
    </citation>
    <scope>NUCLEOTIDE SEQUENCE [LARGE SCALE GENOMIC DNA]</scope>
    <source>
        <strain evidence="1 2">ID09-01A</strain>
    </source>
</reference>
<organism evidence="1 2">
    <name type="scientific">Streptomyces europaeiscabiei</name>
    <dbReference type="NCBI Taxonomy" id="146819"/>
    <lineage>
        <taxon>Bacteria</taxon>
        <taxon>Bacillati</taxon>
        <taxon>Actinomycetota</taxon>
        <taxon>Actinomycetes</taxon>
        <taxon>Kitasatosporales</taxon>
        <taxon>Streptomycetaceae</taxon>
        <taxon>Streptomyces</taxon>
    </lineage>
</organism>
<proteinExistence type="predicted"/>
<keyword evidence="2" id="KW-1185">Reference proteome</keyword>
<dbReference type="RefSeq" id="WP_319063341.1">
    <property type="nucleotide sequence ID" value="NZ_JARAYT010000010.1"/>
</dbReference>
<accession>A0ABU4NQ27</accession>
<name>A0ABU4NQ27_9ACTN</name>
<dbReference type="InterPro" id="IPR046300">
    <property type="entry name" value="DUF6415"/>
</dbReference>
<comment type="caution">
    <text evidence="1">The sequence shown here is derived from an EMBL/GenBank/DDBJ whole genome shotgun (WGS) entry which is preliminary data.</text>
</comment>
<dbReference type="Pfam" id="PF19979">
    <property type="entry name" value="DUF6415"/>
    <property type="match status" value="1"/>
</dbReference>
<dbReference type="EMBL" id="JARAYU010000018">
    <property type="protein sequence ID" value="MDX3705175.1"/>
    <property type="molecule type" value="Genomic_DNA"/>
</dbReference>
<gene>
    <name evidence="1" type="ORF">PV662_36630</name>
</gene>
<evidence type="ECO:0000313" key="1">
    <source>
        <dbReference type="EMBL" id="MDX3705175.1"/>
    </source>
</evidence>
<sequence>MTNVISEAEAEALPLDLETMREAAARLLAGQAEELSDEDLETMRIQLRGHAELLIPAVDRAATHRPDGHSARRSALACVATAHMNLRLGRGDSHLVRVSVAQKLAHSVRTLCCHLERLGGVGR</sequence>
<protein>
    <submittedName>
        <fullName evidence="1">DUF6415 family natural product biosynthesis protein</fullName>
    </submittedName>
</protein>
<evidence type="ECO:0000313" key="2">
    <source>
        <dbReference type="Proteomes" id="UP001271274"/>
    </source>
</evidence>